<accession>W8RP73</accession>
<dbReference type="Proteomes" id="UP000019593">
    <property type="component" value="Chromosome"/>
</dbReference>
<reference evidence="1 2" key="1">
    <citation type="submission" date="2013-03" db="EMBL/GenBank/DDBJ databases">
        <authorList>
            <person name="Fiebig A."/>
            <person name="Goeker M."/>
            <person name="Klenk H.-P.P."/>
        </authorList>
    </citation>
    <scope>NUCLEOTIDE SEQUENCE [LARGE SCALE GENOMIC DNA]</scope>
    <source>
        <strain evidence="2">DSM 19469</strain>
    </source>
</reference>
<dbReference type="SUPFAM" id="SSF82282">
    <property type="entry name" value="Homocysteine S-methyltransferase"/>
    <property type="match status" value="1"/>
</dbReference>
<dbReference type="EMBL" id="CP004372">
    <property type="protein sequence ID" value="AHM02924.1"/>
    <property type="molecule type" value="Genomic_DNA"/>
</dbReference>
<dbReference type="KEGG" id="red:roselon_00483"/>
<dbReference type="AlphaFoldDB" id="W8RP73"/>
<dbReference type="HOGENOM" id="CLU_2208099_0_0_5"/>
<dbReference type="STRING" id="1294273.roselon_00483"/>
<dbReference type="InterPro" id="IPR036589">
    <property type="entry name" value="HCY_dom_sf"/>
</dbReference>
<dbReference type="GO" id="GO:0032259">
    <property type="term" value="P:methylation"/>
    <property type="evidence" value="ECO:0007669"/>
    <property type="project" value="UniProtKB-KW"/>
</dbReference>
<name>W8RP73_9RHOB</name>
<keyword evidence="1" id="KW-0489">Methyltransferase</keyword>
<keyword evidence="1" id="KW-0808">Transferase</keyword>
<organism evidence="1 2">
    <name type="scientific">Roseicyclus elongatus DSM 19469</name>
    <dbReference type="NCBI Taxonomy" id="1294273"/>
    <lineage>
        <taxon>Bacteria</taxon>
        <taxon>Pseudomonadati</taxon>
        <taxon>Pseudomonadota</taxon>
        <taxon>Alphaproteobacteria</taxon>
        <taxon>Rhodobacterales</taxon>
        <taxon>Roseobacteraceae</taxon>
        <taxon>Roseicyclus</taxon>
    </lineage>
</organism>
<dbReference type="GO" id="GO:0008168">
    <property type="term" value="F:methyltransferase activity"/>
    <property type="evidence" value="ECO:0007669"/>
    <property type="project" value="UniProtKB-KW"/>
</dbReference>
<evidence type="ECO:0000313" key="1">
    <source>
        <dbReference type="EMBL" id="AHM02924.1"/>
    </source>
</evidence>
<proteinExistence type="predicted"/>
<protein>
    <submittedName>
        <fullName evidence="1">Homocysteine S-methyltransferase</fullName>
    </submittedName>
</protein>
<dbReference type="eggNOG" id="COG2040">
    <property type="taxonomic scope" value="Bacteria"/>
</dbReference>
<sequence length="107" mass="11660">MQLDAATDDVAAHVMINGAHPDHVASVLEDRPWARRVRGIVANASRCSHAELDAAEVLGGWCSTDMRHMAEIASAAASAGRRTPHCVQAIPPEKARYPSAFRRRHRV</sequence>
<keyword evidence="2" id="KW-1185">Reference proteome</keyword>
<gene>
    <name evidence="1" type="ORF">roselon_00483</name>
</gene>
<evidence type="ECO:0000313" key="2">
    <source>
        <dbReference type="Proteomes" id="UP000019593"/>
    </source>
</evidence>